<evidence type="ECO:0000256" key="4">
    <source>
        <dbReference type="ARBA" id="ARBA00022741"/>
    </source>
</evidence>
<keyword evidence="6 8" id="KW-0862">Zinc</keyword>
<evidence type="ECO:0000256" key="5">
    <source>
        <dbReference type="ARBA" id="ARBA00022771"/>
    </source>
</evidence>
<feature type="compositionally biased region" description="Polar residues" evidence="9">
    <location>
        <begin position="368"/>
        <end position="387"/>
    </location>
</feature>
<feature type="region of interest" description="Disordered" evidence="9">
    <location>
        <begin position="368"/>
        <end position="395"/>
    </location>
</feature>
<keyword evidence="3" id="KW-0677">Repeat</keyword>
<dbReference type="InterPro" id="IPR016024">
    <property type="entry name" value="ARM-type_fold"/>
</dbReference>
<name>A0ABR2WB07_9FUNG</name>
<evidence type="ECO:0000313" key="14">
    <source>
        <dbReference type="Proteomes" id="UP001479436"/>
    </source>
</evidence>
<evidence type="ECO:0000313" key="13">
    <source>
        <dbReference type="EMBL" id="KAK9729070.1"/>
    </source>
</evidence>
<keyword evidence="2 8" id="KW-0479">Metal-binding</keyword>
<dbReference type="InterPro" id="IPR045877">
    <property type="entry name" value="ZFP36-like"/>
</dbReference>
<proteinExistence type="predicted"/>
<organism evidence="13 14">
    <name type="scientific">Basidiobolus ranarum</name>
    <dbReference type="NCBI Taxonomy" id="34480"/>
    <lineage>
        <taxon>Eukaryota</taxon>
        <taxon>Fungi</taxon>
        <taxon>Fungi incertae sedis</taxon>
        <taxon>Zoopagomycota</taxon>
        <taxon>Entomophthoromycotina</taxon>
        <taxon>Basidiobolomycetes</taxon>
        <taxon>Basidiobolales</taxon>
        <taxon>Basidiobolaceae</taxon>
        <taxon>Basidiobolus</taxon>
    </lineage>
</organism>
<feature type="region of interest" description="Disordered" evidence="9">
    <location>
        <begin position="300"/>
        <end position="332"/>
    </location>
</feature>
<evidence type="ECO:0000256" key="8">
    <source>
        <dbReference type="PROSITE-ProRule" id="PRU00723"/>
    </source>
</evidence>
<evidence type="ECO:0000259" key="12">
    <source>
        <dbReference type="PROSITE" id="PS51462"/>
    </source>
</evidence>
<dbReference type="InterPro" id="IPR036855">
    <property type="entry name" value="Znf_CCCH_sf"/>
</dbReference>
<dbReference type="InterPro" id="IPR015797">
    <property type="entry name" value="NUDIX_hydrolase-like_dom_sf"/>
</dbReference>
<dbReference type="Pfam" id="PF02020">
    <property type="entry name" value="W2"/>
    <property type="match status" value="1"/>
</dbReference>
<evidence type="ECO:0000256" key="7">
    <source>
        <dbReference type="ARBA" id="ARBA00032644"/>
    </source>
</evidence>
<feature type="region of interest" description="Disordered" evidence="9">
    <location>
        <begin position="168"/>
        <end position="212"/>
    </location>
</feature>
<dbReference type="Gene3D" id="1.25.40.180">
    <property type="match status" value="1"/>
</dbReference>
<dbReference type="Pfam" id="PF00293">
    <property type="entry name" value="NUDIX"/>
    <property type="match status" value="1"/>
</dbReference>
<dbReference type="Gene3D" id="3.90.79.10">
    <property type="entry name" value="Nucleoside Triphosphate Pyrophosphohydrolase"/>
    <property type="match status" value="1"/>
</dbReference>
<evidence type="ECO:0000256" key="3">
    <source>
        <dbReference type="ARBA" id="ARBA00022737"/>
    </source>
</evidence>
<dbReference type="PROSITE" id="PS50103">
    <property type="entry name" value="ZF_C3H1"/>
    <property type="match status" value="2"/>
</dbReference>
<dbReference type="PANTHER" id="PTHR12547">
    <property type="entry name" value="CCCH ZINC FINGER/TIS11-RELATED"/>
    <property type="match status" value="1"/>
</dbReference>
<keyword evidence="4" id="KW-0547">Nucleotide-binding</keyword>
<feature type="domain" description="C3H1-type" evidence="10">
    <location>
        <begin position="269"/>
        <end position="297"/>
    </location>
</feature>
<dbReference type="Proteomes" id="UP001479436">
    <property type="component" value="Unassembled WGS sequence"/>
</dbReference>
<feature type="domain" description="W2" evidence="11">
    <location>
        <begin position="458"/>
        <end position="620"/>
    </location>
</feature>
<dbReference type="InterPro" id="IPR000571">
    <property type="entry name" value="Znf_CCCH"/>
</dbReference>
<dbReference type="InterPro" id="IPR003307">
    <property type="entry name" value="W2_domain"/>
</dbReference>
<dbReference type="CDD" id="cd03428">
    <property type="entry name" value="NUDIX_Ap4A_Nudt2"/>
    <property type="match status" value="1"/>
</dbReference>
<dbReference type="SMART" id="SM00515">
    <property type="entry name" value="eIF5C"/>
    <property type="match status" value="1"/>
</dbReference>
<feature type="compositionally biased region" description="Basic and acidic residues" evidence="9">
    <location>
        <begin position="178"/>
        <end position="198"/>
    </location>
</feature>
<dbReference type="Gene3D" id="4.10.1000.10">
    <property type="entry name" value="Zinc finger, CCCH-type"/>
    <property type="match status" value="2"/>
</dbReference>
<dbReference type="SMART" id="SM00356">
    <property type="entry name" value="ZnF_C3H1"/>
    <property type="match status" value="2"/>
</dbReference>
<reference evidence="13 14" key="1">
    <citation type="submission" date="2023-04" db="EMBL/GenBank/DDBJ databases">
        <title>Genome of Basidiobolus ranarum AG-B5.</title>
        <authorList>
            <person name="Stajich J.E."/>
            <person name="Carter-House D."/>
            <person name="Gryganskyi A."/>
        </authorList>
    </citation>
    <scope>NUCLEOTIDE SEQUENCE [LARGE SCALE GENOMIC DNA]</scope>
    <source>
        <strain evidence="13 14">AG-B5</strain>
    </source>
</reference>
<keyword evidence="5 8" id="KW-0863">Zinc-finger</keyword>
<feature type="domain" description="Nudix hydrolase" evidence="12">
    <location>
        <begin position="2"/>
        <end position="133"/>
    </location>
</feature>
<evidence type="ECO:0000256" key="6">
    <source>
        <dbReference type="ARBA" id="ARBA00022833"/>
    </source>
</evidence>
<feature type="zinc finger region" description="C3H1-type" evidence="8">
    <location>
        <begin position="269"/>
        <end position="297"/>
    </location>
</feature>
<gene>
    <name evidence="13" type="ORF">K7432_000583</name>
</gene>
<evidence type="ECO:0000259" key="11">
    <source>
        <dbReference type="PROSITE" id="PS51363"/>
    </source>
</evidence>
<dbReference type="Pfam" id="PF00642">
    <property type="entry name" value="zf-CCCH"/>
    <property type="match status" value="2"/>
</dbReference>
<accession>A0ABR2WB07</accession>
<dbReference type="SUPFAM" id="SSF90229">
    <property type="entry name" value="CCCH zinc finger"/>
    <property type="match status" value="2"/>
</dbReference>
<comment type="caution">
    <text evidence="13">The sequence shown here is derived from an EMBL/GenBank/DDBJ whole genome shotgun (WGS) entry which is preliminary data.</text>
</comment>
<feature type="compositionally biased region" description="Polar residues" evidence="9">
    <location>
        <begin position="199"/>
        <end position="211"/>
    </location>
</feature>
<keyword evidence="14" id="KW-1185">Reference proteome</keyword>
<dbReference type="CDD" id="cd11561">
    <property type="entry name" value="W2_eIF5"/>
    <property type="match status" value="1"/>
</dbReference>
<feature type="domain" description="C3H1-type" evidence="10">
    <location>
        <begin position="213"/>
        <end position="241"/>
    </location>
</feature>
<dbReference type="PANTHER" id="PTHR12547:SF18">
    <property type="entry name" value="PROTEIN TIS11"/>
    <property type="match status" value="1"/>
</dbReference>
<dbReference type="PROSITE" id="PS51462">
    <property type="entry name" value="NUDIX"/>
    <property type="match status" value="1"/>
</dbReference>
<evidence type="ECO:0000256" key="2">
    <source>
        <dbReference type="ARBA" id="ARBA00022723"/>
    </source>
</evidence>
<dbReference type="SUPFAM" id="SSF55811">
    <property type="entry name" value="Nudix"/>
    <property type="match status" value="1"/>
</dbReference>
<dbReference type="InterPro" id="IPR000086">
    <property type="entry name" value="NUDIX_hydrolase_dom"/>
</dbReference>
<dbReference type="SUPFAM" id="SSF48371">
    <property type="entry name" value="ARM repeat"/>
    <property type="match status" value="1"/>
</dbReference>
<evidence type="ECO:0000259" key="10">
    <source>
        <dbReference type="PROSITE" id="PS50103"/>
    </source>
</evidence>
<dbReference type="EMBL" id="JASJQH010006886">
    <property type="protein sequence ID" value="KAK9729070.1"/>
    <property type="molecule type" value="Genomic_DNA"/>
</dbReference>
<protein>
    <recommendedName>
        <fullName evidence="1">Bis(5'-nucleosyl)-tetraphosphatase [asymmetrical]</fullName>
    </recommendedName>
    <alternativeName>
        <fullName evidence="7">Diadenosine 5',5'''-P1,P4-tetraphosphate asymmetrical hydrolase</fullName>
    </alternativeName>
</protein>
<dbReference type="InterPro" id="IPR003565">
    <property type="entry name" value="Tetra_PHTase"/>
</dbReference>
<feature type="zinc finger region" description="C3H1-type" evidence="8">
    <location>
        <begin position="213"/>
        <end position="241"/>
    </location>
</feature>
<evidence type="ECO:0000256" key="1">
    <source>
        <dbReference type="ARBA" id="ARBA00018911"/>
    </source>
</evidence>
<sequence length="620" mass="71898">MNTIHSTGLLIFRQQRSIEFLLINDTFSNKRHWTPPKGKVIGDEDELKCAIRETINITGVNIKELTIDNNFRAELRYLSGSQPKRVIYYLARLADNARVLPTGEGLNLSWLSLAQAIEKSVFRTMGDVLKQASTYIENNKLNIPQIRQRSNVDSMEHRLKNMNIALPLDSQRQMISRQRQDQRPEQRYDQRERSRTEKLLSTSPNSANNDNPLYKTRLCERFETEGFCPYGPKCTFAHGIVELKEKKPQTNEKPSTVESKIKESNDNPLYKTKLCERFMKENFCQYGPKCNFAHGRDELKDRSSTAPVPVQEVQKSRWRNNASGEHHSPEAFFARRLETGSLSPPSRGSRPDIYIEQLDSGRDIPNLIPTSNEMSSRSISPTETLSTPDKDNHDDFKALQPLRRREKDEKIGLDYLLGGKADKDKSWLRVLEPSDDEQGRINSLKKQLNGNGNANGNGNTQHANKRTEYKKLIHDLKMFFDARKDMDHEKQLQDELKEITRIEFRNNLSKKELFEILIPSLFSDFNNLFKEVKARNILCKKFVRTEQDQVAFLRAWEEFLITNDQIITKTPVLFKLFYDIDLVEEESFIKWNSLARATTKVQEGARPFIDWLSTAEEDDE</sequence>
<evidence type="ECO:0000256" key="9">
    <source>
        <dbReference type="SAM" id="MobiDB-lite"/>
    </source>
</evidence>
<dbReference type="PROSITE" id="PS51363">
    <property type="entry name" value="W2"/>
    <property type="match status" value="1"/>
</dbReference>